<evidence type="ECO:0000313" key="10">
    <source>
        <dbReference type="Proteomes" id="UP000008983"/>
    </source>
</evidence>
<evidence type="ECO:0000256" key="7">
    <source>
        <dbReference type="RuleBase" id="RU000304"/>
    </source>
</evidence>
<comment type="similarity">
    <text evidence="7">Belongs to the protein kinase superfamily.</text>
</comment>
<dbReference type="STRING" id="857967.G0QYE4"/>
<dbReference type="GO" id="GO:0005524">
    <property type="term" value="F:ATP binding"/>
    <property type="evidence" value="ECO:0007669"/>
    <property type="project" value="UniProtKB-UniRule"/>
</dbReference>
<dbReference type="SMART" id="SM00220">
    <property type="entry name" value="S_TKc"/>
    <property type="match status" value="1"/>
</dbReference>
<dbReference type="PANTHER" id="PTHR24348">
    <property type="entry name" value="SERINE/THREONINE-PROTEIN KINASE UNC-51-RELATED"/>
    <property type="match status" value="1"/>
</dbReference>
<dbReference type="PROSITE" id="PS00108">
    <property type="entry name" value="PROTEIN_KINASE_ST"/>
    <property type="match status" value="1"/>
</dbReference>
<evidence type="ECO:0000256" key="1">
    <source>
        <dbReference type="ARBA" id="ARBA00011245"/>
    </source>
</evidence>
<gene>
    <name evidence="9" type="ORF">IMG5_149040</name>
</gene>
<dbReference type="GO" id="GO:0005829">
    <property type="term" value="C:cytosol"/>
    <property type="evidence" value="ECO:0007669"/>
    <property type="project" value="TreeGrafter"/>
</dbReference>
<dbReference type="eggNOG" id="KOG0583">
    <property type="taxonomic scope" value="Eukaryota"/>
</dbReference>
<keyword evidence="4 9" id="KW-0418">Kinase</keyword>
<dbReference type="InterPro" id="IPR000719">
    <property type="entry name" value="Prot_kinase_dom"/>
</dbReference>
<dbReference type="GO" id="GO:0000045">
    <property type="term" value="P:autophagosome assembly"/>
    <property type="evidence" value="ECO:0007669"/>
    <property type="project" value="TreeGrafter"/>
</dbReference>
<dbReference type="GO" id="GO:0000407">
    <property type="term" value="C:phagophore assembly site"/>
    <property type="evidence" value="ECO:0007669"/>
    <property type="project" value="TreeGrafter"/>
</dbReference>
<proteinExistence type="inferred from homology"/>
<keyword evidence="10" id="KW-1185">Reference proteome</keyword>
<dbReference type="InterPro" id="IPR017441">
    <property type="entry name" value="Protein_kinase_ATP_BS"/>
</dbReference>
<dbReference type="PROSITE" id="PS00107">
    <property type="entry name" value="PROTEIN_KINASE_ATP"/>
    <property type="match status" value="1"/>
</dbReference>
<dbReference type="EMBL" id="GL984108">
    <property type="protein sequence ID" value="EGR29753.1"/>
    <property type="molecule type" value="Genomic_DNA"/>
</dbReference>
<evidence type="ECO:0000256" key="5">
    <source>
        <dbReference type="ARBA" id="ARBA00022840"/>
    </source>
</evidence>
<feature type="domain" description="Protein kinase" evidence="8">
    <location>
        <begin position="14"/>
        <end position="277"/>
    </location>
</feature>
<dbReference type="EC" id="2.7.11.17" evidence="9"/>
<dbReference type="AlphaFoldDB" id="G0QYE4"/>
<evidence type="ECO:0000256" key="2">
    <source>
        <dbReference type="ARBA" id="ARBA00022679"/>
    </source>
</evidence>
<keyword evidence="3 6" id="KW-0547">Nucleotide-binding</keyword>
<dbReference type="RefSeq" id="XP_004030989.1">
    <property type="nucleotide sequence ID" value="XM_004030941.1"/>
</dbReference>
<dbReference type="InterPro" id="IPR011009">
    <property type="entry name" value="Kinase-like_dom_sf"/>
</dbReference>
<dbReference type="Pfam" id="PF00069">
    <property type="entry name" value="Pkinase"/>
    <property type="match status" value="1"/>
</dbReference>
<keyword evidence="2 9" id="KW-0808">Transferase</keyword>
<dbReference type="GO" id="GO:0005776">
    <property type="term" value="C:autophagosome"/>
    <property type="evidence" value="ECO:0007669"/>
    <property type="project" value="TreeGrafter"/>
</dbReference>
<keyword evidence="5 6" id="KW-0067">ATP-binding</keyword>
<evidence type="ECO:0000256" key="3">
    <source>
        <dbReference type="ARBA" id="ARBA00022741"/>
    </source>
</evidence>
<name>G0QYE4_ICHMU</name>
<dbReference type="GO" id="GO:0016020">
    <property type="term" value="C:membrane"/>
    <property type="evidence" value="ECO:0007669"/>
    <property type="project" value="TreeGrafter"/>
</dbReference>
<organism evidence="9 10">
    <name type="scientific">Ichthyophthirius multifiliis</name>
    <name type="common">White spot disease agent</name>
    <name type="synonym">Ich</name>
    <dbReference type="NCBI Taxonomy" id="5932"/>
    <lineage>
        <taxon>Eukaryota</taxon>
        <taxon>Sar</taxon>
        <taxon>Alveolata</taxon>
        <taxon>Ciliophora</taxon>
        <taxon>Intramacronucleata</taxon>
        <taxon>Oligohymenophorea</taxon>
        <taxon>Hymenostomatida</taxon>
        <taxon>Ophryoglenina</taxon>
        <taxon>Ichthyophthirius</taxon>
    </lineage>
</organism>
<dbReference type="PANTHER" id="PTHR24348:SF22">
    <property type="entry name" value="NON-SPECIFIC SERINE_THREONINE PROTEIN KINASE"/>
    <property type="match status" value="1"/>
</dbReference>
<comment type="subunit">
    <text evidence="1">Monomer.</text>
</comment>
<dbReference type="Proteomes" id="UP000008983">
    <property type="component" value="Unassembled WGS sequence"/>
</dbReference>
<evidence type="ECO:0000256" key="6">
    <source>
        <dbReference type="PROSITE-ProRule" id="PRU10141"/>
    </source>
</evidence>
<dbReference type="InterPro" id="IPR008271">
    <property type="entry name" value="Ser/Thr_kinase_AS"/>
</dbReference>
<dbReference type="InParanoid" id="G0QYE4"/>
<feature type="binding site" evidence="6">
    <location>
        <position position="43"/>
    </location>
    <ligand>
        <name>ATP</name>
        <dbReference type="ChEBI" id="CHEBI:30616"/>
    </ligand>
</feature>
<dbReference type="OMA" id="LEQMFQM"/>
<dbReference type="InterPro" id="IPR045269">
    <property type="entry name" value="Atg1-like"/>
</dbReference>
<dbReference type="SUPFAM" id="SSF56112">
    <property type="entry name" value="Protein kinase-like (PK-like)"/>
    <property type="match status" value="1"/>
</dbReference>
<accession>G0QYE4</accession>
<dbReference type="OrthoDB" id="4062651at2759"/>
<protein>
    <submittedName>
        <fullName evidence="9">Protein kinase domain protein</fullName>
        <ecNumber evidence="9">2.7.11.17</ecNumber>
    </submittedName>
</protein>
<dbReference type="PROSITE" id="PS50011">
    <property type="entry name" value="PROTEIN_KINASE_DOM"/>
    <property type="match status" value="1"/>
</dbReference>
<evidence type="ECO:0000256" key="4">
    <source>
        <dbReference type="ARBA" id="ARBA00022777"/>
    </source>
</evidence>
<evidence type="ECO:0000313" key="9">
    <source>
        <dbReference type="EMBL" id="EGR29753.1"/>
    </source>
</evidence>
<keyword evidence="7" id="KW-0723">Serine/threonine-protein kinase</keyword>
<dbReference type="GO" id="GO:0010506">
    <property type="term" value="P:regulation of autophagy"/>
    <property type="evidence" value="ECO:0007669"/>
    <property type="project" value="InterPro"/>
</dbReference>
<dbReference type="Gene3D" id="1.10.510.10">
    <property type="entry name" value="Transferase(Phosphotransferase) domain 1"/>
    <property type="match status" value="1"/>
</dbReference>
<reference evidence="9 10" key="1">
    <citation type="submission" date="2011-07" db="EMBL/GenBank/DDBJ databases">
        <authorList>
            <person name="Coyne R."/>
            <person name="Brami D."/>
            <person name="Johnson J."/>
            <person name="Hostetler J."/>
            <person name="Hannick L."/>
            <person name="Clark T."/>
            <person name="Cassidy-Hanley D."/>
            <person name="Inman J."/>
        </authorList>
    </citation>
    <scope>NUCLEOTIDE SEQUENCE [LARGE SCALE GENOMIC DNA]</scope>
    <source>
        <strain evidence="9 10">G5</strain>
    </source>
</reference>
<dbReference type="FunFam" id="1.10.510.10:FF:000571">
    <property type="entry name" value="Maternal embryonic leucine zipper kinase"/>
    <property type="match status" value="1"/>
</dbReference>
<evidence type="ECO:0000259" key="8">
    <source>
        <dbReference type="PROSITE" id="PS50011"/>
    </source>
</evidence>
<sequence length="327" mass="38281">MSNDKIKELGQYLIFLKKELGEGSYGKVYQGLNRTNNQQVAIKIIDLKKIQEKYKDDNDIQKKIKKEIENMQLIKGKNIVEMLDKIKTKSNYYIILELCTGGNLQQLLNKNGGYISENQSIKIITQIIEGYKILISKNMVHRDIKPANILFNENTAKLADFGFSKIISKSDYNSELIHSLVGTPSYCCPQIISKQPYCPHKADIWSLGVLFYQMLYRKLPFTGENYYDLSKNILEKPLSIPEIPRTTPLVKKLIASMLEKDEYQRISWNQLILENIFQQQNNPEKLLESLNKFNSIEIQNIDQKFNVMKQYCLEYFNYNQQYCFFDK</sequence>
<dbReference type="GeneID" id="14905872"/>
<dbReference type="GO" id="GO:0004683">
    <property type="term" value="F:calcium/calmodulin-dependent protein kinase activity"/>
    <property type="evidence" value="ECO:0007669"/>
    <property type="project" value="UniProtKB-EC"/>
</dbReference>